<feature type="compositionally biased region" description="Polar residues" evidence="5">
    <location>
        <begin position="649"/>
        <end position="659"/>
    </location>
</feature>
<keyword evidence="1" id="KW-0479">Metal-binding</keyword>
<organism evidence="8 9">
    <name type="scientific">Solanum pennellii</name>
    <name type="common">Tomato</name>
    <name type="synonym">Lycopersicon pennellii</name>
    <dbReference type="NCBI Taxonomy" id="28526"/>
    <lineage>
        <taxon>Eukaryota</taxon>
        <taxon>Viridiplantae</taxon>
        <taxon>Streptophyta</taxon>
        <taxon>Embryophyta</taxon>
        <taxon>Tracheophyta</taxon>
        <taxon>Spermatophyta</taxon>
        <taxon>Magnoliopsida</taxon>
        <taxon>eudicotyledons</taxon>
        <taxon>Gunneridae</taxon>
        <taxon>Pentapetalae</taxon>
        <taxon>asterids</taxon>
        <taxon>lamiids</taxon>
        <taxon>Solanales</taxon>
        <taxon>Solanaceae</taxon>
        <taxon>Solanoideae</taxon>
        <taxon>Solaneae</taxon>
        <taxon>Solanum</taxon>
        <taxon>Solanum subgen. Lycopersicon</taxon>
    </lineage>
</organism>
<feature type="domain" description="CCHC-type" evidence="6">
    <location>
        <begin position="652"/>
        <end position="666"/>
    </location>
</feature>
<dbReference type="InterPro" id="IPR018289">
    <property type="entry name" value="MULE_transposase_dom"/>
</dbReference>
<evidence type="ECO:0000256" key="1">
    <source>
        <dbReference type="ARBA" id="ARBA00022723"/>
    </source>
</evidence>
<dbReference type="InterPro" id="IPR006564">
    <property type="entry name" value="Znf_PMZ"/>
</dbReference>
<dbReference type="Pfam" id="PF10551">
    <property type="entry name" value="MULE"/>
    <property type="match status" value="1"/>
</dbReference>
<proteinExistence type="predicted"/>
<sequence length="672" mass="76841">MATICVLIRHSGKWSDENCYVEYNIDGIVLKEYASYSDLVDVISVQLNVDLTKKCMKIKYTIEGDDTPMEIRNDMGVRLYVQLKKMNTQIGVYPLCVSIYDIDIVYSGSGETSIESDVLQLEYNKELNSEDDPLAIVPAFGDQTVDAFDVENDLIITNRSQKEIMVDQIYMDKSTLKDDGVHSDCRATSSLIGGIIAPKLRNHKRKYSPNDIKDDIKLDLGIDINYMLAWRSKEKALESIMGQPAASYGKLPGYLYTLDKTYPGSHIRMQKTPNDEFLYVFIALDAFIKGFDHCRPIVVVDASHLKSAYTGAFVSASTMDGAGNILPLAYGVIDSENDASWTWFFEQFKEAYGERENMCVVSDRHNSIIKAVSIVYNNVQHYACIWHLWANVCKNFRKANDQLSEVFYTMAKAYTQSDFDKLMKRVEQFDVRVKNYLEMVGYEKWARLYAPVPRGWVMTSNIAECINSTLVAARELPIFDFLEQVRLMFARWNCTNRKNASCTFTLLGKKFQEMLLLNESKSWRMMVAPSTDYVYSVSDEGKSYIVCLEKKTCSCNMFQVDGIPCSHAWSVLNKNRMLPEEYCSEFYKRGTILKTYEVPIYPLPDKGEWNIPEHIATEVVLPPKFKRPPGRPKKQREKSFSELSKRKGTNSCSTCGQQGHNRRSCRTATRNA</sequence>
<evidence type="ECO:0000256" key="2">
    <source>
        <dbReference type="ARBA" id="ARBA00022771"/>
    </source>
</evidence>
<dbReference type="InterPro" id="IPR001878">
    <property type="entry name" value="Znf_CCHC"/>
</dbReference>
<protein>
    <submittedName>
        <fullName evidence="9">Uncharacterized protein LOC107006422</fullName>
    </submittedName>
</protein>
<accession>A0ABM1V1J1</accession>
<feature type="compositionally biased region" description="Basic residues" evidence="5">
    <location>
        <begin position="624"/>
        <end position="636"/>
    </location>
</feature>
<keyword evidence="2 4" id="KW-0863">Zinc-finger</keyword>
<dbReference type="GeneID" id="107006422"/>
<keyword evidence="3" id="KW-0862">Zinc</keyword>
<gene>
    <name evidence="9" type="primary">LOC107006422</name>
</gene>
<dbReference type="Proteomes" id="UP000694930">
    <property type="component" value="Chromosome 12"/>
</dbReference>
<name>A0ABM1V1J1_SOLPN</name>
<evidence type="ECO:0000259" key="6">
    <source>
        <dbReference type="PROSITE" id="PS50158"/>
    </source>
</evidence>
<reference evidence="9" key="2">
    <citation type="submission" date="2025-08" db="UniProtKB">
        <authorList>
            <consortium name="RefSeq"/>
        </authorList>
    </citation>
    <scope>IDENTIFICATION</scope>
</reference>
<feature type="region of interest" description="Disordered" evidence="5">
    <location>
        <begin position="623"/>
        <end position="672"/>
    </location>
</feature>
<dbReference type="PANTHER" id="PTHR31973">
    <property type="entry name" value="POLYPROTEIN, PUTATIVE-RELATED"/>
    <property type="match status" value="1"/>
</dbReference>
<keyword evidence="8" id="KW-1185">Reference proteome</keyword>
<dbReference type="RefSeq" id="XP_027769609.1">
    <property type="nucleotide sequence ID" value="XM_027913808.1"/>
</dbReference>
<evidence type="ECO:0000259" key="7">
    <source>
        <dbReference type="PROSITE" id="PS50966"/>
    </source>
</evidence>
<evidence type="ECO:0000256" key="4">
    <source>
        <dbReference type="PROSITE-ProRule" id="PRU00047"/>
    </source>
</evidence>
<reference evidence="8" key="1">
    <citation type="journal article" date="2014" name="Nat. Genet.">
        <title>The genome of the stress-tolerant wild tomato species Solanum pennellii.</title>
        <authorList>
            <person name="Bolger A."/>
            <person name="Scossa F."/>
            <person name="Bolger M.E."/>
            <person name="Lanz C."/>
            <person name="Maumus F."/>
            <person name="Tohge T."/>
            <person name="Quesneville H."/>
            <person name="Alseekh S."/>
            <person name="Sorensen I."/>
            <person name="Lichtenstein G."/>
            <person name="Fich E.A."/>
            <person name="Conte M."/>
            <person name="Keller H."/>
            <person name="Schneeberger K."/>
            <person name="Schwacke R."/>
            <person name="Ofner I."/>
            <person name="Vrebalov J."/>
            <person name="Xu Y."/>
            <person name="Osorio S."/>
            <person name="Aflitos S.A."/>
            <person name="Schijlen E."/>
            <person name="Jimenez-Gomez J.M."/>
            <person name="Ryngajllo M."/>
            <person name="Kimura S."/>
            <person name="Kumar R."/>
            <person name="Koenig D."/>
            <person name="Headland L.R."/>
            <person name="Maloof J.N."/>
            <person name="Sinha N."/>
            <person name="van Ham R.C."/>
            <person name="Lankhorst R.K."/>
            <person name="Mao L."/>
            <person name="Vogel A."/>
            <person name="Arsova B."/>
            <person name="Panstruga R."/>
            <person name="Fei Z."/>
            <person name="Rose J.K."/>
            <person name="Zamir D."/>
            <person name="Carrari F."/>
            <person name="Giovannoni J.J."/>
            <person name="Weigel D."/>
            <person name="Usadel B."/>
            <person name="Fernie A.R."/>
        </authorList>
    </citation>
    <scope>NUCLEOTIDE SEQUENCE [LARGE SCALE GENOMIC DNA]</scope>
    <source>
        <strain evidence="8">cv. LA0716</strain>
    </source>
</reference>
<dbReference type="SMART" id="SM00575">
    <property type="entry name" value="ZnF_PMZ"/>
    <property type="match status" value="1"/>
</dbReference>
<evidence type="ECO:0000256" key="3">
    <source>
        <dbReference type="ARBA" id="ARBA00022833"/>
    </source>
</evidence>
<feature type="domain" description="SWIM-type" evidence="7">
    <location>
        <begin position="544"/>
        <end position="576"/>
    </location>
</feature>
<dbReference type="Pfam" id="PF04434">
    <property type="entry name" value="SWIM"/>
    <property type="match status" value="1"/>
</dbReference>
<evidence type="ECO:0000313" key="8">
    <source>
        <dbReference type="Proteomes" id="UP000694930"/>
    </source>
</evidence>
<dbReference type="InterPro" id="IPR007527">
    <property type="entry name" value="Znf_SWIM"/>
</dbReference>
<dbReference type="PROSITE" id="PS50966">
    <property type="entry name" value="ZF_SWIM"/>
    <property type="match status" value="1"/>
</dbReference>
<dbReference type="PANTHER" id="PTHR31973:SF113">
    <property type="entry name" value="PROTEIN FAR1-RELATED SEQUENCE 5-LIKE"/>
    <property type="match status" value="1"/>
</dbReference>
<evidence type="ECO:0000313" key="9">
    <source>
        <dbReference type="RefSeq" id="XP_027769609.1"/>
    </source>
</evidence>
<evidence type="ECO:0000256" key="5">
    <source>
        <dbReference type="SAM" id="MobiDB-lite"/>
    </source>
</evidence>
<dbReference type="PROSITE" id="PS50158">
    <property type="entry name" value="ZF_CCHC"/>
    <property type="match status" value="1"/>
</dbReference>